<dbReference type="InterPro" id="IPR055438">
    <property type="entry name" value="AstE_AspA_cat"/>
</dbReference>
<dbReference type="SUPFAM" id="SSF53187">
    <property type="entry name" value="Zn-dependent exopeptidases"/>
    <property type="match status" value="1"/>
</dbReference>
<evidence type="ECO:0000256" key="2">
    <source>
        <dbReference type="ARBA" id="ARBA00022723"/>
    </source>
</evidence>
<feature type="non-terminal residue" evidence="6">
    <location>
        <position position="1"/>
    </location>
</feature>
<gene>
    <name evidence="6" type="ORF">METZ01_LOCUS167767</name>
</gene>
<sequence>VKEIILSIQSPFGPPIELTQFTWEGAQKKDTVSIVSGIQGNHLNGIYICSRLVRFLNLVESGKETGYYIKGGIKIIPAINIPAIQEGKGMWSLHDLDMNLAFPGNDRGEVTEQITASVYRHTKDSRIGVILKSAEIHYEDTPHLMCLNPDGLTKDFARSLGLQIAREPEISTNFKLSLYSQWLDQMMTSVVLSAGKPNHLDINLCETIFSGLVNGLLWAEVLGNDRKKPIKNQLKFNSKDKELIVSSSASGFFLPNAKLGTEIQKGRNIGKIVDIYSNTTLESIFANSSGYLVTLRNHPVVYQGEMLAILLGKSKLLFWPFK</sequence>
<dbReference type="EMBL" id="UINC01030466">
    <property type="protein sequence ID" value="SVB14913.1"/>
    <property type="molecule type" value="Genomic_DNA"/>
</dbReference>
<accession>A0A382BP84</accession>
<evidence type="ECO:0000256" key="4">
    <source>
        <dbReference type="ARBA" id="ARBA00022833"/>
    </source>
</evidence>
<dbReference type="PANTHER" id="PTHR37326">
    <property type="entry name" value="BLL3975 PROTEIN"/>
    <property type="match status" value="1"/>
</dbReference>
<dbReference type="Pfam" id="PF24827">
    <property type="entry name" value="AstE_AspA_cat"/>
    <property type="match status" value="1"/>
</dbReference>
<keyword evidence="3" id="KW-0378">Hydrolase</keyword>
<dbReference type="InterPro" id="IPR053138">
    <property type="entry name" value="N-alpha-Ac-DABA_deacetylase"/>
</dbReference>
<comment type="cofactor">
    <cofactor evidence="1">
        <name>Zn(2+)</name>
        <dbReference type="ChEBI" id="CHEBI:29105"/>
    </cofactor>
</comment>
<dbReference type="GO" id="GO:0016788">
    <property type="term" value="F:hydrolase activity, acting on ester bonds"/>
    <property type="evidence" value="ECO:0007669"/>
    <property type="project" value="InterPro"/>
</dbReference>
<feature type="domain" description="Succinylglutamate desuccinylase/Aspartoacylase catalytic" evidence="5">
    <location>
        <begin position="30"/>
        <end position="120"/>
    </location>
</feature>
<dbReference type="AlphaFoldDB" id="A0A382BP84"/>
<name>A0A382BP84_9ZZZZ</name>
<organism evidence="6">
    <name type="scientific">marine metagenome</name>
    <dbReference type="NCBI Taxonomy" id="408172"/>
    <lineage>
        <taxon>unclassified sequences</taxon>
        <taxon>metagenomes</taxon>
        <taxon>ecological metagenomes</taxon>
    </lineage>
</organism>
<evidence type="ECO:0000313" key="6">
    <source>
        <dbReference type="EMBL" id="SVB14913.1"/>
    </source>
</evidence>
<dbReference type="Gene3D" id="3.40.630.10">
    <property type="entry name" value="Zn peptidases"/>
    <property type="match status" value="1"/>
</dbReference>
<dbReference type="PANTHER" id="PTHR37326:SF1">
    <property type="entry name" value="BLL3975 PROTEIN"/>
    <property type="match status" value="1"/>
</dbReference>
<proteinExistence type="predicted"/>
<evidence type="ECO:0000259" key="5">
    <source>
        <dbReference type="Pfam" id="PF24827"/>
    </source>
</evidence>
<keyword evidence="2" id="KW-0479">Metal-binding</keyword>
<dbReference type="GO" id="GO:0046872">
    <property type="term" value="F:metal ion binding"/>
    <property type="evidence" value="ECO:0007669"/>
    <property type="project" value="UniProtKB-KW"/>
</dbReference>
<evidence type="ECO:0000256" key="3">
    <source>
        <dbReference type="ARBA" id="ARBA00022801"/>
    </source>
</evidence>
<reference evidence="6" key="1">
    <citation type="submission" date="2018-05" db="EMBL/GenBank/DDBJ databases">
        <authorList>
            <person name="Lanie J.A."/>
            <person name="Ng W.-L."/>
            <person name="Kazmierczak K.M."/>
            <person name="Andrzejewski T.M."/>
            <person name="Davidsen T.M."/>
            <person name="Wayne K.J."/>
            <person name="Tettelin H."/>
            <person name="Glass J.I."/>
            <person name="Rusch D."/>
            <person name="Podicherti R."/>
            <person name="Tsui H.-C.T."/>
            <person name="Winkler M.E."/>
        </authorList>
    </citation>
    <scope>NUCLEOTIDE SEQUENCE</scope>
</reference>
<evidence type="ECO:0000256" key="1">
    <source>
        <dbReference type="ARBA" id="ARBA00001947"/>
    </source>
</evidence>
<keyword evidence="4" id="KW-0862">Zinc</keyword>
<protein>
    <recommendedName>
        <fullName evidence="5">Succinylglutamate desuccinylase/Aspartoacylase catalytic domain-containing protein</fullName>
    </recommendedName>
</protein>